<dbReference type="GO" id="GO:0003723">
    <property type="term" value="F:RNA binding"/>
    <property type="evidence" value="ECO:0007669"/>
    <property type="project" value="UniProtKB-UniRule"/>
</dbReference>
<evidence type="ECO:0000313" key="8">
    <source>
        <dbReference type="Proteomes" id="UP000036902"/>
    </source>
</evidence>
<dbReference type="GO" id="GO:0008173">
    <property type="term" value="F:RNA methyltransferase activity"/>
    <property type="evidence" value="ECO:0007669"/>
    <property type="project" value="InterPro"/>
</dbReference>
<accession>A0A127K561</accession>
<evidence type="ECO:0000256" key="2">
    <source>
        <dbReference type="ARBA" id="ARBA00022679"/>
    </source>
</evidence>
<dbReference type="CDD" id="cd02440">
    <property type="entry name" value="AdoMet_MTases"/>
    <property type="match status" value="1"/>
</dbReference>
<organism evidence="7 8">
    <name type="scientific">Thauera humireducens</name>
    <dbReference type="NCBI Taxonomy" id="1134435"/>
    <lineage>
        <taxon>Bacteria</taxon>
        <taxon>Pseudomonadati</taxon>
        <taxon>Pseudomonadota</taxon>
        <taxon>Betaproteobacteria</taxon>
        <taxon>Rhodocyclales</taxon>
        <taxon>Zoogloeaceae</taxon>
        <taxon>Thauera</taxon>
    </lineage>
</organism>
<dbReference type="InterPro" id="IPR001678">
    <property type="entry name" value="MeTrfase_RsmB-F_NOP2_dom"/>
</dbReference>
<dbReference type="PROSITE" id="PS51686">
    <property type="entry name" value="SAM_MT_RSMB_NOP"/>
    <property type="match status" value="1"/>
</dbReference>
<evidence type="ECO:0000313" key="7">
    <source>
        <dbReference type="EMBL" id="AMO37097.1"/>
    </source>
</evidence>
<keyword evidence="4 5" id="KW-0694">RNA-binding</keyword>
<dbReference type="Pfam" id="PF01189">
    <property type="entry name" value="Methyltr_RsmB-F"/>
    <property type="match status" value="1"/>
</dbReference>
<evidence type="ECO:0000259" key="6">
    <source>
        <dbReference type="PROSITE" id="PS51686"/>
    </source>
</evidence>
<evidence type="ECO:0000256" key="4">
    <source>
        <dbReference type="ARBA" id="ARBA00022884"/>
    </source>
</evidence>
<dbReference type="Gene3D" id="3.30.70.1170">
    <property type="entry name" value="Sun protein, domain 3"/>
    <property type="match status" value="1"/>
</dbReference>
<sequence>MDTDMKKTEKTEKTPEGAVSRALFIQATQALGTVLAFEFPADAVLSRHFRDNRELGHRDRGFIAETVYAVLRRLRWLRRLAGDKATPRELLLAWFARGEGWPMRNFEGLASATEREWIEKLKAVSLGEATLAERADLPDWLAERLLRSFDEEGVLALAQGLNRPAPLDLRANVLKIDRDTLLARLREDRIGAEPGALSPQAVRLAGKPALQKHPLFLDGSFEVQDEGSQLLGLLVQPKRGELVVDFCAGAGGKTLQLGAMMRSTGRLYAFDVSEKRLAKLKPRMARAGLSNVHPVLIAHENDAKVKRLAGKADRVLVDAPCTGLGTLRRNPDLKWRQSPAAVDEMVAKQGAILAAAARLVRPGGRLVYATCSLLAEENDAVVDAFLAAHPAFRPVSAQEVLDKQGVTLATGERLRLLPHVHDTDGFFAAVMERVAGA</sequence>
<evidence type="ECO:0000256" key="1">
    <source>
        <dbReference type="ARBA" id="ARBA00022603"/>
    </source>
</evidence>
<dbReference type="AlphaFoldDB" id="A0A127K561"/>
<dbReference type="InterPro" id="IPR049560">
    <property type="entry name" value="MeTrfase_RsmB-F_NOP2_cat"/>
</dbReference>
<keyword evidence="3 5" id="KW-0949">S-adenosyl-L-methionine</keyword>
<dbReference type="PANTHER" id="PTHR22807">
    <property type="entry name" value="NOP2 YEAST -RELATED NOL1/NOP2/FMU SUN DOMAIN-CONTAINING"/>
    <property type="match status" value="1"/>
</dbReference>
<dbReference type="PRINTS" id="PR02008">
    <property type="entry name" value="RCMTFAMILY"/>
</dbReference>
<feature type="domain" description="SAM-dependent MTase RsmB/NOP-type" evidence="6">
    <location>
        <begin position="157"/>
        <end position="434"/>
    </location>
</feature>
<dbReference type="KEGG" id="thu:AC731_009110"/>
<dbReference type="Proteomes" id="UP000036902">
    <property type="component" value="Chromosome"/>
</dbReference>
<dbReference type="InterPro" id="IPR029063">
    <property type="entry name" value="SAM-dependent_MTases_sf"/>
</dbReference>
<keyword evidence="1 5" id="KW-0489">Methyltransferase</keyword>
<dbReference type="STRING" id="1134435.AC731_009110"/>
<keyword evidence="8" id="KW-1185">Reference proteome</keyword>
<evidence type="ECO:0000256" key="3">
    <source>
        <dbReference type="ARBA" id="ARBA00022691"/>
    </source>
</evidence>
<dbReference type="GO" id="GO:0001510">
    <property type="term" value="P:RNA methylation"/>
    <property type="evidence" value="ECO:0007669"/>
    <property type="project" value="InterPro"/>
</dbReference>
<dbReference type="InterPro" id="IPR023267">
    <property type="entry name" value="RCMT"/>
</dbReference>
<feature type="binding site" evidence="5">
    <location>
        <position position="271"/>
    </location>
    <ligand>
        <name>S-adenosyl-L-methionine</name>
        <dbReference type="ChEBI" id="CHEBI:59789"/>
    </ligand>
</feature>
<comment type="similarity">
    <text evidence="5">Belongs to the class I-like SAM-binding methyltransferase superfamily. RsmB/NOP family.</text>
</comment>
<dbReference type="Gene3D" id="3.40.50.150">
    <property type="entry name" value="Vaccinia Virus protein VP39"/>
    <property type="match status" value="1"/>
</dbReference>
<keyword evidence="2 5" id="KW-0808">Transferase</keyword>
<dbReference type="SUPFAM" id="SSF53335">
    <property type="entry name" value="S-adenosyl-L-methionine-dependent methyltransferases"/>
    <property type="match status" value="1"/>
</dbReference>
<dbReference type="InterPro" id="IPR054728">
    <property type="entry name" value="RsmB-like_ferredoxin"/>
</dbReference>
<dbReference type="Pfam" id="PF22458">
    <property type="entry name" value="RsmF-B_ferredox"/>
    <property type="match status" value="1"/>
</dbReference>
<proteinExistence type="inferred from homology"/>
<dbReference type="EMBL" id="CP014646">
    <property type="protein sequence ID" value="AMO37097.1"/>
    <property type="molecule type" value="Genomic_DNA"/>
</dbReference>
<evidence type="ECO:0000256" key="5">
    <source>
        <dbReference type="PROSITE-ProRule" id="PRU01023"/>
    </source>
</evidence>
<comment type="caution">
    <text evidence="5">Lacks conserved residue(s) required for the propagation of feature annotation.</text>
</comment>
<gene>
    <name evidence="7" type="ORF">AC731_009110</name>
</gene>
<name>A0A127K561_9RHOO</name>
<dbReference type="PANTHER" id="PTHR22807:SF53">
    <property type="entry name" value="RIBOSOMAL RNA SMALL SUBUNIT METHYLTRANSFERASE B-RELATED"/>
    <property type="match status" value="1"/>
</dbReference>
<reference evidence="8" key="1">
    <citation type="submission" date="2016-03" db="EMBL/GenBank/DDBJ databases">
        <authorList>
            <person name="Ma C."/>
            <person name="Zhou S."/>
            <person name="Yang G."/>
        </authorList>
    </citation>
    <scope>NUCLEOTIDE SEQUENCE [LARGE SCALE GENOMIC DNA]</scope>
    <source>
        <strain evidence="8">SgZ-1</strain>
    </source>
</reference>
<feature type="binding site" evidence="5">
    <location>
        <position position="318"/>
    </location>
    <ligand>
        <name>S-adenosyl-L-methionine</name>
        <dbReference type="ChEBI" id="CHEBI:59789"/>
    </ligand>
</feature>
<protein>
    <submittedName>
        <fullName evidence="7">SAM-dependent methyltransferase</fullName>
    </submittedName>
</protein>
<feature type="active site" description="Nucleophile" evidence="5">
    <location>
        <position position="371"/>
    </location>
</feature>